<evidence type="ECO:0000313" key="14">
    <source>
        <dbReference type="EMBL" id="RFA38792.1"/>
    </source>
</evidence>
<feature type="region of interest" description="Disordered" evidence="11">
    <location>
        <begin position="325"/>
        <end position="353"/>
    </location>
</feature>
<sequence length="353" mass="38735">MSIDFSLLQPLGWNNHFHRQLTLEQLDSLRPARVIGVERDIFRIDAGSGPLTATLAGRYRHQHTEAVERPTIGDWVLLAADAPVIVACLARRSLISRRMAGSCEPQAIAANIDVLLIVSGLDAEFNRHRLERYLVLAAQAQVTPLVLLTKADLCADPAPTVTAVRECLPAESAVFAVAAPSDPLMALLAPWLGPGRTLALAGSSGVGKSTIVNNLVGSQQQATGTTRNDAKGRHTTTSRTLVRLADGSCIIDVPGMREVGLAPTEAGVERHFRSVHELALHCRFADCQHQEEPGCALRAALDRGELSADEWAHYCQLLAEQRHNVSVHERRRQERSFSRMTREALKTKRRKRE</sequence>
<dbReference type="AlphaFoldDB" id="A0A3E0X047"/>
<feature type="binding site" evidence="10">
    <location>
        <position position="287"/>
    </location>
    <ligand>
        <name>Zn(2+)</name>
        <dbReference type="ChEBI" id="CHEBI:29105"/>
    </ligand>
</feature>
<feature type="compositionally biased region" description="Basic and acidic residues" evidence="11">
    <location>
        <begin position="325"/>
        <end position="346"/>
    </location>
</feature>
<evidence type="ECO:0000256" key="3">
    <source>
        <dbReference type="ARBA" id="ARBA00022723"/>
    </source>
</evidence>
<dbReference type="Gene3D" id="3.40.50.300">
    <property type="entry name" value="P-loop containing nucleotide triphosphate hydrolases"/>
    <property type="match status" value="1"/>
</dbReference>
<comment type="subunit">
    <text evidence="10">Monomer. Associates with 30S ribosomal subunit, binds 16S rRNA.</text>
</comment>
<keyword evidence="4 10" id="KW-0699">rRNA-binding</keyword>
<dbReference type="EMBL" id="NFZW01000002">
    <property type="protein sequence ID" value="RFA38792.1"/>
    <property type="molecule type" value="Genomic_DNA"/>
</dbReference>
<evidence type="ECO:0000256" key="10">
    <source>
        <dbReference type="HAMAP-Rule" id="MF_01820"/>
    </source>
</evidence>
<feature type="binding site" evidence="10">
    <location>
        <position position="295"/>
    </location>
    <ligand>
        <name>Zn(2+)</name>
        <dbReference type="ChEBI" id="CHEBI:29105"/>
    </ligand>
</feature>
<evidence type="ECO:0000256" key="4">
    <source>
        <dbReference type="ARBA" id="ARBA00022730"/>
    </source>
</evidence>
<evidence type="ECO:0000259" key="13">
    <source>
        <dbReference type="PROSITE" id="PS51721"/>
    </source>
</evidence>
<feature type="binding site" evidence="10">
    <location>
        <begin position="149"/>
        <end position="152"/>
    </location>
    <ligand>
        <name>GTP</name>
        <dbReference type="ChEBI" id="CHEBI:37565"/>
    </ligand>
</feature>
<dbReference type="SUPFAM" id="SSF52540">
    <property type="entry name" value="P-loop containing nucleoside triphosphate hydrolases"/>
    <property type="match status" value="1"/>
</dbReference>
<dbReference type="GO" id="GO:0019843">
    <property type="term" value="F:rRNA binding"/>
    <property type="evidence" value="ECO:0007669"/>
    <property type="project" value="UniProtKB-KW"/>
</dbReference>
<evidence type="ECO:0000256" key="11">
    <source>
        <dbReference type="SAM" id="MobiDB-lite"/>
    </source>
</evidence>
<dbReference type="GO" id="GO:0003924">
    <property type="term" value="F:GTPase activity"/>
    <property type="evidence" value="ECO:0007669"/>
    <property type="project" value="UniProtKB-UniRule"/>
</dbReference>
<dbReference type="OrthoDB" id="9809485at2"/>
<evidence type="ECO:0000256" key="9">
    <source>
        <dbReference type="ARBA" id="ARBA00023134"/>
    </source>
</evidence>
<dbReference type="GO" id="GO:0005525">
    <property type="term" value="F:GTP binding"/>
    <property type="evidence" value="ECO:0007669"/>
    <property type="project" value="UniProtKB-UniRule"/>
</dbReference>
<keyword evidence="3 10" id="KW-0479">Metal-binding</keyword>
<evidence type="ECO:0000256" key="8">
    <source>
        <dbReference type="ARBA" id="ARBA00022884"/>
    </source>
</evidence>
<comment type="subcellular location">
    <subcellularLocation>
        <location evidence="10">Cytoplasm</location>
    </subcellularLocation>
</comment>
<dbReference type="GO" id="GO:0005737">
    <property type="term" value="C:cytoplasm"/>
    <property type="evidence" value="ECO:0007669"/>
    <property type="project" value="UniProtKB-SubCell"/>
</dbReference>
<keyword evidence="1 10" id="KW-0963">Cytoplasm</keyword>
<dbReference type="CDD" id="cd01854">
    <property type="entry name" value="YjeQ_EngC"/>
    <property type="match status" value="1"/>
</dbReference>
<gene>
    <name evidence="10" type="primary">rsgA</name>
    <name evidence="14" type="ORF">CAL65_02445</name>
</gene>
<comment type="function">
    <text evidence="10">One of several proteins that assist in the late maturation steps of the functional core of the 30S ribosomal subunit. Helps release RbfA from mature subunits. May play a role in the assembly of ribosomal proteins into the subunit. Circularly permuted GTPase that catalyzes slow GTP hydrolysis, GTPase activity is stimulated by the 30S ribosomal subunit.</text>
</comment>
<keyword evidence="2 10" id="KW-0690">Ribosome biogenesis</keyword>
<dbReference type="Gene3D" id="1.10.40.50">
    <property type="entry name" value="Probable gtpase engc, domain 3"/>
    <property type="match status" value="1"/>
</dbReference>
<feature type="binding site" evidence="10">
    <location>
        <position position="282"/>
    </location>
    <ligand>
        <name>Zn(2+)</name>
        <dbReference type="ChEBI" id="CHEBI:29105"/>
    </ligand>
</feature>
<dbReference type="PANTHER" id="PTHR32120">
    <property type="entry name" value="SMALL RIBOSOMAL SUBUNIT BIOGENESIS GTPASE RSGA"/>
    <property type="match status" value="1"/>
</dbReference>
<feature type="binding site" evidence="10">
    <location>
        <begin position="202"/>
        <end position="210"/>
    </location>
    <ligand>
        <name>GTP</name>
        <dbReference type="ChEBI" id="CHEBI:37565"/>
    </ligand>
</feature>
<dbReference type="InterPro" id="IPR030378">
    <property type="entry name" value="G_CP_dom"/>
</dbReference>
<dbReference type="EC" id="3.6.1.-" evidence="10"/>
<dbReference type="InterPro" id="IPR027417">
    <property type="entry name" value="P-loop_NTPase"/>
</dbReference>
<dbReference type="Pfam" id="PF03193">
    <property type="entry name" value="RsgA_GTPase"/>
    <property type="match status" value="1"/>
</dbReference>
<evidence type="ECO:0000256" key="7">
    <source>
        <dbReference type="ARBA" id="ARBA00022833"/>
    </source>
</evidence>
<protein>
    <recommendedName>
        <fullName evidence="10">Small ribosomal subunit biogenesis GTPase RsgA</fullName>
        <ecNumber evidence="10">3.6.1.-</ecNumber>
    </recommendedName>
</protein>
<dbReference type="InterPro" id="IPR010914">
    <property type="entry name" value="RsgA_GTPase_dom"/>
</dbReference>
<keyword evidence="7 10" id="KW-0862">Zinc</keyword>
<dbReference type="HAMAP" id="MF_01820">
    <property type="entry name" value="GTPase_RsgA"/>
    <property type="match status" value="1"/>
</dbReference>
<comment type="similarity">
    <text evidence="10">Belongs to the TRAFAC class YlqF/YawG GTPase family. RsgA subfamily.</text>
</comment>
<dbReference type="InterPro" id="IPR004881">
    <property type="entry name" value="Ribosome_biogen_GTPase_RsgA"/>
</dbReference>
<evidence type="ECO:0000256" key="2">
    <source>
        <dbReference type="ARBA" id="ARBA00022517"/>
    </source>
</evidence>
<organism evidence="14 15">
    <name type="scientific">Alkalilimnicola ehrlichii</name>
    <dbReference type="NCBI Taxonomy" id="351052"/>
    <lineage>
        <taxon>Bacteria</taxon>
        <taxon>Pseudomonadati</taxon>
        <taxon>Pseudomonadota</taxon>
        <taxon>Gammaproteobacteria</taxon>
        <taxon>Chromatiales</taxon>
        <taxon>Ectothiorhodospiraceae</taxon>
        <taxon>Alkalilimnicola</taxon>
    </lineage>
</organism>
<dbReference type="PROSITE" id="PS51721">
    <property type="entry name" value="G_CP"/>
    <property type="match status" value="1"/>
</dbReference>
<comment type="caution">
    <text evidence="14">The sequence shown here is derived from an EMBL/GenBank/DDBJ whole genome shotgun (WGS) entry which is preliminary data.</text>
</comment>
<dbReference type="NCBIfam" id="TIGR00157">
    <property type="entry name" value="ribosome small subunit-dependent GTPase A"/>
    <property type="match status" value="1"/>
</dbReference>
<keyword evidence="8 10" id="KW-0694">RNA-binding</keyword>
<dbReference type="RefSeq" id="WP_116303945.1">
    <property type="nucleotide sequence ID" value="NZ_NFZV01000034.1"/>
</dbReference>
<keyword evidence="9 10" id="KW-0342">GTP-binding</keyword>
<evidence type="ECO:0000259" key="12">
    <source>
        <dbReference type="PROSITE" id="PS50936"/>
    </source>
</evidence>
<feature type="domain" description="CP-type G" evidence="13">
    <location>
        <begin position="92"/>
        <end position="259"/>
    </location>
</feature>
<keyword evidence="5 10" id="KW-0547">Nucleotide-binding</keyword>
<accession>A0A3E0X047</accession>
<feature type="binding site" evidence="10">
    <location>
        <position position="289"/>
    </location>
    <ligand>
        <name>Zn(2+)</name>
        <dbReference type="ChEBI" id="CHEBI:29105"/>
    </ligand>
</feature>
<reference evidence="15" key="1">
    <citation type="submission" date="2017-05" db="EMBL/GenBank/DDBJ databases">
        <authorList>
            <person name="Sharma S."/>
            <person name="Sidhu C."/>
            <person name="Pinnaka A.K."/>
        </authorList>
    </citation>
    <scope>NUCLEOTIDE SEQUENCE [LARGE SCALE GENOMIC DNA]</scope>
    <source>
        <strain evidence="15">AK93</strain>
    </source>
</reference>
<keyword evidence="6 10" id="KW-0378">Hydrolase</keyword>
<dbReference type="PROSITE" id="PS50936">
    <property type="entry name" value="ENGC_GTPASE"/>
    <property type="match status" value="1"/>
</dbReference>
<evidence type="ECO:0000256" key="5">
    <source>
        <dbReference type="ARBA" id="ARBA00022741"/>
    </source>
</evidence>
<keyword evidence="15" id="KW-1185">Reference proteome</keyword>
<dbReference type="Proteomes" id="UP000256763">
    <property type="component" value="Unassembled WGS sequence"/>
</dbReference>
<dbReference type="PANTHER" id="PTHR32120:SF10">
    <property type="entry name" value="SMALL RIBOSOMAL SUBUNIT BIOGENESIS GTPASE RSGA"/>
    <property type="match status" value="1"/>
</dbReference>
<dbReference type="GO" id="GO:0046872">
    <property type="term" value="F:metal ion binding"/>
    <property type="evidence" value="ECO:0007669"/>
    <property type="project" value="UniProtKB-KW"/>
</dbReference>
<evidence type="ECO:0000256" key="1">
    <source>
        <dbReference type="ARBA" id="ARBA00022490"/>
    </source>
</evidence>
<comment type="cofactor">
    <cofactor evidence="10">
        <name>Zn(2+)</name>
        <dbReference type="ChEBI" id="CHEBI:29105"/>
    </cofactor>
    <text evidence="10">Binds 1 zinc ion per subunit.</text>
</comment>
<name>A0A3E0X047_9GAMM</name>
<evidence type="ECO:0000313" key="15">
    <source>
        <dbReference type="Proteomes" id="UP000256763"/>
    </source>
</evidence>
<evidence type="ECO:0000256" key="6">
    <source>
        <dbReference type="ARBA" id="ARBA00022801"/>
    </source>
</evidence>
<proteinExistence type="inferred from homology"/>
<feature type="domain" description="EngC GTPase" evidence="12">
    <location>
        <begin position="110"/>
        <end position="257"/>
    </location>
</feature>
<dbReference type="GO" id="GO:0042274">
    <property type="term" value="P:ribosomal small subunit biogenesis"/>
    <property type="evidence" value="ECO:0007669"/>
    <property type="project" value="UniProtKB-UniRule"/>
</dbReference>